<feature type="region of interest" description="Disordered" evidence="1">
    <location>
        <begin position="1"/>
        <end position="39"/>
    </location>
</feature>
<dbReference type="VEuPathDB" id="TrichDB:TVAG_305340"/>
<dbReference type="Proteomes" id="UP000001542">
    <property type="component" value="Unassembled WGS sequence"/>
</dbReference>
<gene>
    <name evidence="2" type="ORF">TVAG_305340</name>
</gene>
<sequence length="223" mass="25850">MGDDDRNRPQGESKDPDVPRYDWESNKNQNPVHDGKINWDFKNPDAVEEEIKKIDRNVRFDLKSRTRKDIPEPDEKFYNFRASDIAVGFNNRPPTFAKRSGAPKERKTARIRFNIDGEYSDLLLEATFNITEGCDEIHSFLKGEIFIPESEFNISMVFPPKPVINSNQRDLYTMNIVGNVQLNVTIKSKAILKPEWRQKFKELLEEKEAAAKAVEPQEPPKEP</sequence>
<dbReference type="RefSeq" id="XP_001317008.1">
    <property type="nucleotide sequence ID" value="XM_001316973.1"/>
</dbReference>
<feature type="compositionally biased region" description="Basic and acidic residues" evidence="1">
    <location>
        <begin position="1"/>
        <end position="25"/>
    </location>
</feature>
<accession>A2ERA9</accession>
<dbReference type="EMBL" id="DS113465">
    <property type="protein sequence ID" value="EAY04785.1"/>
    <property type="molecule type" value="Genomic_DNA"/>
</dbReference>
<keyword evidence="3" id="KW-1185">Reference proteome</keyword>
<evidence type="ECO:0000313" key="2">
    <source>
        <dbReference type="EMBL" id="EAY04785.1"/>
    </source>
</evidence>
<organism evidence="2 3">
    <name type="scientific">Trichomonas vaginalis (strain ATCC PRA-98 / G3)</name>
    <dbReference type="NCBI Taxonomy" id="412133"/>
    <lineage>
        <taxon>Eukaryota</taxon>
        <taxon>Metamonada</taxon>
        <taxon>Parabasalia</taxon>
        <taxon>Trichomonadida</taxon>
        <taxon>Trichomonadidae</taxon>
        <taxon>Trichomonas</taxon>
    </lineage>
</organism>
<protein>
    <submittedName>
        <fullName evidence="2">Uncharacterized protein</fullName>
    </submittedName>
</protein>
<proteinExistence type="predicted"/>
<evidence type="ECO:0000313" key="3">
    <source>
        <dbReference type="Proteomes" id="UP000001542"/>
    </source>
</evidence>
<dbReference type="VEuPathDB" id="TrichDB:TVAGG3_1003810"/>
<dbReference type="KEGG" id="tva:4762649"/>
<name>A2ERA9_TRIV3</name>
<reference evidence="2" key="1">
    <citation type="submission" date="2006-10" db="EMBL/GenBank/DDBJ databases">
        <authorList>
            <person name="Amadeo P."/>
            <person name="Zhao Q."/>
            <person name="Wortman J."/>
            <person name="Fraser-Liggett C."/>
            <person name="Carlton J."/>
        </authorList>
    </citation>
    <scope>NUCLEOTIDE SEQUENCE</scope>
    <source>
        <strain evidence="2">G3</strain>
    </source>
</reference>
<dbReference type="InParanoid" id="A2ERA9"/>
<reference evidence="2" key="2">
    <citation type="journal article" date="2007" name="Science">
        <title>Draft genome sequence of the sexually transmitted pathogen Trichomonas vaginalis.</title>
        <authorList>
            <person name="Carlton J.M."/>
            <person name="Hirt R.P."/>
            <person name="Silva J.C."/>
            <person name="Delcher A.L."/>
            <person name="Schatz M."/>
            <person name="Zhao Q."/>
            <person name="Wortman J.R."/>
            <person name="Bidwell S.L."/>
            <person name="Alsmark U.C.M."/>
            <person name="Besteiro S."/>
            <person name="Sicheritz-Ponten T."/>
            <person name="Noel C.J."/>
            <person name="Dacks J.B."/>
            <person name="Foster P.G."/>
            <person name="Simillion C."/>
            <person name="Van de Peer Y."/>
            <person name="Miranda-Saavedra D."/>
            <person name="Barton G.J."/>
            <person name="Westrop G.D."/>
            <person name="Mueller S."/>
            <person name="Dessi D."/>
            <person name="Fiori P.L."/>
            <person name="Ren Q."/>
            <person name="Paulsen I."/>
            <person name="Zhang H."/>
            <person name="Bastida-Corcuera F.D."/>
            <person name="Simoes-Barbosa A."/>
            <person name="Brown M.T."/>
            <person name="Hayes R.D."/>
            <person name="Mukherjee M."/>
            <person name="Okumura C.Y."/>
            <person name="Schneider R."/>
            <person name="Smith A.J."/>
            <person name="Vanacova S."/>
            <person name="Villalvazo M."/>
            <person name="Haas B.J."/>
            <person name="Pertea M."/>
            <person name="Feldblyum T.V."/>
            <person name="Utterback T.R."/>
            <person name="Shu C.L."/>
            <person name="Osoegawa K."/>
            <person name="de Jong P.J."/>
            <person name="Hrdy I."/>
            <person name="Horvathova L."/>
            <person name="Zubacova Z."/>
            <person name="Dolezal P."/>
            <person name="Malik S.B."/>
            <person name="Logsdon J.M. Jr."/>
            <person name="Henze K."/>
            <person name="Gupta A."/>
            <person name="Wang C.C."/>
            <person name="Dunne R.L."/>
            <person name="Upcroft J.A."/>
            <person name="Upcroft P."/>
            <person name="White O."/>
            <person name="Salzberg S.L."/>
            <person name="Tang P."/>
            <person name="Chiu C.-H."/>
            <person name="Lee Y.-S."/>
            <person name="Embley T.M."/>
            <person name="Coombs G.H."/>
            <person name="Mottram J.C."/>
            <person name="Tachezy J."/>
            <person name="Fraser-Liggett C.M."/>
            <person name="Johnson P.J."/>
        </authorList>
    </citation>
    <scope>NUCLEOTIDE SEQUENCE [LARGE SCALE GENOMIC DNA]</scope>
    <source>
        <strain evidence="2">G3</strain>
    </source>
</reference>
<dbReference type="AlphaFoldDB" id="A2ERA9"/>
<evidence type="ECO:0000256" key="1">
    <source>
        <dbReference type="SAM" id="MobiDB-lite"/>
    </source>
</evidence>